<dbReference type="SUPFAM" id="SSF53067">
    <property type="entry name" value="Actin-like ATPase domain"/>
    <property type="match status" value="2"/>
</dbReference>
<dbReference type="InterPro" id="IPR029047">
    <property type="entry name" value="HSP70_peptide-bd_sf"/>
</dbReference>
<dbReference type="Gene3D" id="2.60.34.10">
    <property type="entry name" value="Substrate Binding Domain Of DNAk, Chain A, domain 1"/>
    <property type="match status" value="1"/>
</dbReference>
<sequence length="603" mass="66188">MSELIIGIDLGTTNSLAAQVTSSGPEVIENDSETTQIPSVVTLLSSGDLVGAAARKNRLQYPESTFYSFKRFMGRGAKDVAEDLSSLPFPVSIGERDNILLGEADRRISPEEMSAKILLEIKRKAEAVLGQEVKKAVITVPAYFDDAQRQATRDAAQLAGLEVMRIINEPTAAAIAYGLNEKKTGKIAVYDFGGGTFDVSILDLKGKLFKVLSTHGDTHLGGDDLDQLIVQKLVALLKPQAPGLDWTSPAIKQTLKKFSEEFKIQLSNSLEVTLEFSFPQADLKTNLTLSREELDQAIQPKVQETLDHVTQALAEANLTAQDINEVVLVGGSSRIPLVRKMVGDYFSLQPHIRLNPDQVVSLGAAIQGHLLAGGSRDYLLMDVVPLSLGLETVGGTFSKLIMKNSSIPAKATEIFSTSADNQTGIELNIYQGEREFVRDCRRLGKFILKGIPAMPAGLPRVEVSFFVDTNGLLTVSAKELRSKVESQIDIIPSHGLKRSEISQMIRDSMEYAMDDFTERNLVEFREKTTAILEGIDKIWDKAHRFISQEQMDKIQAHRKVLEEIQQGPDPLKLKAAIDHMGDLTRDLADSIMGDAAKETLLND</sequence>
<dbReference type="PANTHER" id="PTHR19375">
    <property type="entry name" value="HEAT SHOCK PROTEIN 70KDA"/>
    <property type="match status" value="1"/>
</dbReference>
<dbReference type="EMBL" id="NVSR01000006">
    <property type="protein sequence ID" value="PCI30305.1"/>
    <property type="molecule type" value="Genomic_DNA"/>
</dbReference>
<evidence type="ECO:0000256" key="3">
    <source>
        <dbReference type="ARBA" id="ARBA00022840"/>
    </source>
</evidence>
<dbReference type="PROSITE" id="PS00297">
    <property type="entry name" value="HSP70_1"/>
    <property type="match status" value="1"/>
</dbReference>
<keyword evidence="2 4" id="KW-0547">Nucleotide-binding</keyword>
<dbReference type="Proteomes" id="UP000218113">
    <property type="component" value="Unassembled WGS sequence"/>
</dbReference>
<dbReference type="InterPro" id="IPR013126">
    <property type="entry name" value="Hsp_70_fam"/>
</dbReference>
<dbReference type="NCBIfam" id="NF003520">
    <property type="entry name" value="PRK05183.1"/>
    <property type="match status" value="1"/>
</dbReference>
<protein>
    <submittedName>
        <fullName evidence="5">Molecular chaperone HscA</fullName>
    </submittedName>
</protein>
<dbReference type="PROSITE" id="PS01036">
    <property type="entry name" value="HSP70_3"/>
    <property type="match status" value="1"/>
</dbReference>
<dbReference type="AlphaFoldDB" id="A0A2A4TB04"/>
<dbReference type="GO" id="GO:0005524">
    <property type="term" value="F:ATP binding"/>
    <property type="evidence" value="ECO:0007669"/>
    <property type="project" value="UniProtKB-KW"/>
</dbReference>
<proteinExistence type="inferred from homology"/>
<dbReference type="Gene3D" id="3.30.420.40">
    <property type="match status" value="2"/>
</dbReference>
<dbReference type="Gene3D" id="3.90.640.10">
    <property type="entry name" value="Actin, Chain A, domain 4"/>
    <property type="match status" value="1"/>
</dbReference>
<dbReference type="Gene3D" id="1.20.1270.10">
    <property type="match status" value="1"/>
</dbReference>
<evidence type="ECO:0000256" key="4">
    <source>
        <dbReference type="RuleBase" id="RU003322"/>
    </source>
</evidence>
<dbReference type="InterPro" id="IPR018181">
    <property type="entry name" value="Heat_shock_70_CS"/>
</dbReference>
<dbReference type="InterPro" id="IPR029048">
    <property type="entry name" value="HSP70_C_sf"/>
</dbReference>
<comment type="caution">
    <text evidence="5">The sequence shown here is derived from an EMBL/GenBank/DDBJ whole genome shotgun (WGS) entry which is preliminary data.</text>
</comment>
<evidence type="ECO:0000313" key="5">
    <source>
        <dbReference type="EMBL" id="PCI30305.1"/>
    </source>
</evidence>
<dbReference type="Pfam" id="PF00012">
    <property type="entry name" value="HSP70"/>
    <property type="match status" value="1"/>
</dbReference>
<gene>
    <name evidence="5" type="ORF">COB67_02190</name>
</gene>
<dbReference type="SUPFAM" id="SSF100934">
    <property type="entry name" value="Heat shock protein 70kD (HSP70), C-terminal subdomain"/>
    <property type="match status" value="1"/>
</dbReference>
<keyword evidence="3 4" id="KW-0067">ATP-binding</keyword>
<dbReference type="InterPro" id="IPR043129">
    <property type="entry name" value="ATPase_NBD"/>
</dbReference>
<organism evidence="5 6">
    <name type="scientific">SAR324 cluster bacterium</name>
    <dbReference type="NCBI Taxonomy" id="2024889"/>
    <lineage>
        <taxon>Bacteria</taxon>
        <taxon>Deltaproteobacteria</taxon>
        <taxon>SAR324 cluster</taxon>
    </lineage>
</organism>
<accession>A0A2A4TB04</accession>
<dbReference type="PRINTS" id="PR00301">
    <property type="entry name" value="HEATSHOCK70"/>
</dbReference>
<evidence type="ECO:0000313" key="6">
    <source>
        <dbReference type="Proteomes" id="UP000218113"/>
    </source>
</evidence>
<reference evidence="6" key="1">
    <citation type="submission" date="2017-08" db="EMBL/GenBank/DDBJ databases">
        <title>A dynamic microbial community with high functional redundancy inhabits the cold, oxic subseafloor aquifer.</title>
        <authorList>
            <person name="Tully B.J."/>
            <person name="Wheat C.G."/>
            <person name="Glazer B.T."/>
            <person name="Huber J.A."/>
        </authorList>
    </citation>
    <scope>NUCLEOTIDE SEQUENCE [LARGE SCALE GENOMIC DNA]</scope>
</reference>
<comment type="similarity">
    <text evidence="1 4">Belongs to the heat shock protein 70 family.</text>
</comment>
<name>A0A2A4TB04_9DELT</name>
<dbReference type="GO" id="GO:0140662">
    <property type="term" value="F:ATP-dependent protein folding chaperone"/>
    <property type="evidence" value="ECO:0007669"/>
    <property type="project" value="InterPro"/>
</dbReference>
<dbReference type="SUPFAM" id="SSF100920">
    <property type="entry name" value="Heat shock protein 70kD (HSP70), peptide-binding domain"/>
    <property type="match status" value="1"/>
</dbReference>
<evidence type="ECO:0000256" key="2">
    <source>
        <dbReference type="ARBA" id="ARBA00022741"/>
    </source>
</evidence>
<evidence type="ECO:0000256" key="1">
    <source>
        <dbReference type="ARBA" id="ARBA00007381"/>
    </source>
</evidence>
<dbReference type="PROSITE" id="PS00329">
    <property type="entry name" value="HSP70_2"/>
    <property type="match status" value="1"/>
</dbReference>